<accession>A0A6S6R1H3</accession>
<dbReference type="AlphaFoldDB" id="A0A6S6R1H3"/>
<sequence>MPDIEKLFKDLTEVTIEKKQIVEKEQELKSELIKIMEADKINLLENARIKINYVKSFNRCTVNSELLKRDYPEVAKICMKTTFIDPFLKVKVI</sequence>
<dbReference type="KEGG" id="acel:acsn021_04070"/>
<name>A0A6S6R1H3_9FIRM</name>
<dbReference type="EMBL" id="AP023367">
    <property type="protein sequence ID" value="BCJ92838.1"/>
    <property type="molecule type" value="Genomic_DNA"/>
</dbReference>
<protein>
    <submittedName>
        <fullName evidence="1">Uncharacterized protein</fullName>
    </submittedName>
</protein>
<keyword evidence="2" id="KW-1185">Reference proteome</keyword>
<reference evidence="1 2" key="1">
    <citation type="journal article" date="2016" name="Int. J. Syst. Evol. Microbiol.">
        <title>Descriptions of Anaerotaenia torta gen. nov., sp. nov. and Anaerocolumna cellulosilytica gen. nov., sp. nov. isolated from a methanogenic reactor of cattle waste.</title>
        <authorList>
            <person name="Uek A."/>
            <person name="Ohtaki Y."/>
            <person name="Kaku N."/>
            <person name="Ueki K."/>
        </authorList>
    </citation>
    <scope>NUCLEOTIDE SEQUENCE [LARGE SCALE GENOMIC DNA]</scope>
    <source>
        <strain evidence="1 2">SN021</strain>
    </source>
</reference>
<evidence type="ECO:0000313" key="1">
    <source>
        <dbReference type="EMBL" id="BCJ92838.1"/>
    </source>
</evidence>
<evidence type="ECO:0000313" key="2">
    <source>
        <dbReference type="Proteomes" id="UP000515561"/>
    </source>
</evidence>
<organism evidence="1 2">
    <name type="scientific">Anaerocolumna cellulosilytica</name>
    <dbReference type="NCBI Taxonomy" id="433286"/>
    <lineage>
        <taxon>Bacteria</taxon>
        <taxon>Bacillati</taxon>
        <taxon>Bacillota</taxon>
        <taxon>Clostridia</taxon>
        <taxon>Lachnospirales</taxon>
        <taxon>Lachnospiraceae</taxon>
        <taxon>Anaerocolumna</taxon>
    </lineage>
</organism>
<dbReference type="Proteomes" id="UP000515561">
    <property type="component" value="Chromosome"/>
</dbReference>
<proteinExistence type="predicted"/>
<gene>
    <name evidence="1" type="ORF">acsn021_04070</name>
</gene>